<keyword evidence="3 8" id="KW-0805">Transcription regulation</keyword>
<feature type="domain" description="Transcription elongation factor GreA/GreB C-terminal" evidence="10">
    <location>
        <begin position="101"/>
        <end position="172"/>
    </location>
</feature>
<accession>A0A0G0BC48</accession>
<name>A0A0G0BC48_9BACT</name>
<evidence type="ECO:0000313" key="12">
    <source>
        <dbReference type="EMBL" id="KKP36440.1"/>
    </source>
</evidence>
<dbReference type="SUPFAM" id="SSF46557">
    <property type="entry name" value="GreA transcript cleavage protein, N-terminal domain"/>
    <property type="match status" value="1"/>
</dbReference>
<evidence type="ECO:0000256" key="5">
    <source>
        <dbReference type="ARBA" id="ARBA00023163"/>
    </source>
</evidence>
<keyword evidence="4 8" id="KW-0238">DNA-binding</keyword>
<evidence type="ECO:0000256" key="3">
    <source>
        <dbReference type="ARBA" id="ARBA00023015"/>
    </source>
</evidence>
<comment type="similarity">
    <text evidence="1 8 9">Belongs to the GreA/GreB family.</text>
</comment>
<evidence type="ECO:0000256" key="7">
    <source>
        <dbReference type="ARBA" id="ARBA00030776"/>
    </source>
</evidence>
<dbReference type="FunFam" id="1.10.287.180:FF:000001">
    <property type="entry name" value="Transcription elongation factor GreA"/>
    <property type="match status" value="1"/>
</dbReference>
<dbReference type="PANTHER" id="PTHR30437">
    <property type="entry name" value="TRANSCRIPTION ELONGATION FACTOR GREA"/>
    <property type="match status" value="1"/>
</dbReference>
<evidence type="ECO:0000256" key="1">
    <source>
        <dbReference type="ARBA" id="ARBA00008213"/>
    </source>
</evidence>
<dbReference type="Gene3D" id="3.10.50.30">
    <property type="entry name" value="Transcription elongation factor, GreA/GreB, C-terminal domain"/>
    <property type="match status" value="1"/>
</dbReference>
<dbReference type="Pfam" id="PF03449">
    <property type="entry name" value="GreA_GreB_N"/>
    <property type="match status" value="1"/>
</dbReference>
<keyword evidence="8" id="KW-0175">Coiled coil</keyword>
<dbReference type="InterPro" id="IPR018151">
    <property type="entry name" value="TF_GreA/GreB_CS"/>
</dbReference>
<comment type="function">
    <text evidence="6 8 9">Necessary for efficient RNA polymerase transcription elongation past template-encoded arresting sites. The arresting sites in DNA have the property of trapping a certain fraction of elongating RNA polymerases that pass through, resulting in locked ternary complexes. Cleavage of the nascent transcript by cleavage factors such as GreA or GreB allows the resumption of elongation from the new 3'terminus. GreA releases sequences of 2 to 3 nucleotides.</text>
</comment>
<comment type="caution">
    <text evidence="12">The sequence shown here is derived from an EMBL/GenBank/DDBJ whole genome shotgun (WGS) entry which is preliminary data.</text>
</comment>
<sequence length="172" mass="19870">MIKMKAKSISSVWLFFNKFFKKIMKLTRDSYTKLMQELEKKKTTIRKEISNKIRDTKEFGDLSENTAYDNAREQEAFNEGRIKELENILREAKIITINADKSKVSIGDTVELSYDNKKIEVIIVDSQQANPEEKKISIESPLGKAILKHKQGDIIDVETPNGKITYKVIKIK</sequence>
<dbReference type="PIRSF" id="PIRSF006092">
    <property type="entry name" value="GreA_GreB"/>
    <property type="match status" value="1"/>
</dbReference>
<dbReference type="InterPro" id="IPR006359">
    <property type="entry name" value="Tscrpt_elong_fac_GreA"/>
</dbReference>
<dbReference type="GO" id="GO:0006354">
    <property type="term" value="P:DNA-templated transcription elongation"/>
    <property type="evidence" value="ECO:0007669"/>
    <property type="project" value="TreeGrafter"/>
</dbReference>
<dbReference type="GO" id="GO:0070063">
    <property type="term" value="F:RNA polymerase binding"/>
    <property type="evidence" value="ECO:0007669"/>
    <property type="project" value="InterPro"/>
</dbReference>
<dbReference type="InterPro" id="IPR036953">
    <property type="entry name" value="GreA/GreB_C_sf"/>
</dbReference>
<dbReference type="AlphaFoldDB" id="A0A0G0BC48"/>
<dbReference type="Gene3D" id="1.10.287.180">
    <property type="entry name" value="Transcription elongation factor, GreA/GreB, N-terminal domain"/>
    <property type="match status" value="1"/>
</dbReference>
<dbReference type="HAMAP" id="MF_00105">
    <property type="entry name" value="GreA_GreB"/>
    <property type="match status" value="1"/>
</dbReference>
<evidence type="ECO:0000256" key="6">
    <source>
        <dbReference type="ARBA" id="ARBA00024916"/>
    </source>
</evidence>
<evidence type="ECO:0000259" key="11">
    <source>
        <dbReference type="Pfam" id="PF03449"/>
    </source>
</evidence>
<evidence type="ECO:0000313" key="13">
    <source>
        <dbReference type="Proteomes" id="UP000034349"/>
    </source>
</evidence>
<proteinExistence type="inferred from homology"/>
<evidence type="ECO:0000256" key="2">
    <source>
        <dbReference type="ARBA" id="ARBA00013729"/>
    </source>
</evidence>
<dbReference type="PATRIC" id="fig|1618475.3.peg.255"/>
<dbReference type="InterPro" id="IPR028624">
    <property type="entry name" value="Tscrpt_elong_fac_GreA/B"/>
</dbReference>
<dbReference type="PROSITE" id="PS00830">
    <property type="entry name" value="GREAB_2"/>
    <property type="match status" value="1"/>
</dbReference>
<dbReference type="EMBL" id="LBOK01000018">
    <property type="protein sequence ID" value="KKP36440.1"/>
    <property type="molecule type" value="Genomic_DNA"/>
</dbReference>
<dbReference type="NCBIfam" id="NF001263">
    <property type="entry name" value="PRK00226.1-4"/>
    <property type="match status" value="1"/>
</dbReference>
<keyword evidence="5 8" id="KW-0804">Transcription</keyword>
<reference evidence="12 13" key="1">
    <citation type="journal article" date="2015" name="Nature">
        <title>rRNA introns, odd ribosomes, and small enigmatic genomes across a large radiation of phyla.</title>
        <authorList>
            <person name="Brown C.T."/>
            <person name="Hug L.A."/>
            <person name="Thomas B.C."/>
            <person name="Sharon I."/>
            <person name="Castelle C.J."/>
            <person name="Singh A."/>
            <person name="Wilkins M.J."/>
            <person name="Williams K.H."/>
            <person name="Banfield J.F."/>
        </authorList>
    </citation>
    <scope>NUCLEOTIDE SEQUENCE [LARGE SCALE GENOMIC DNA]</scope>
</reference>
<evidence type="ECO:0000256" key="9">
    <source>
        <dbReference type="RuleBase" id="RU000556"/>
    </source>
</evidence>
<dbReference type="GO" id="GO:0003746">
    <property type="term" value="F:translation elongation factor activity"/>
    <property type="evidence" value="ECO:0007669"/>
    <property type="project" value="UniProtKB-KW"/>
</dbReference>
<evidence type="ECO:0000256" key="4">
    <source>
        <dbReference type="ARBA" id="ARBA00023125"/>
    </source>
</evidence>
<dbReference type="Proteomes" id="UP000034349">
    <property type="component" value="Unassembled WGS sequence"/>
</dbReference>
<dbReference type="GO" id="GO:0032784">
    <property type="term" value="P:regulation of DNA-templated transcription elongation"/>
    <property type="evidence" value="ECO:0007669"/>
    <property type="project" value="UniProtKB-UniRule"/>
</dbReference>
<dbReference type="PANTHER" id="PTHR30437:SF4">
    <property type="entry name" value="TRANSCRIPTION ELONGATION FACTOR GREA"/>
    <property type="match status" value="1"/>
</dbReference>
<feature type="coiled-coil region" evidence="8">
    <location>
        <begin position="21"/>
        <end position="88"/>
    </location>
</feature>
<dbReference type="SUPFAM" id="SSF54534">
    <property type="entry name" value="FKBP-like"/>
    <property type="match status" value="1"/>
</dbReference>
<gene>
    <name evidence="8" type="primary">greA</name>
    <name evidence="12" type="ORF">UR23_C0018G0014</name>
</gene>
<dbReference type="InterPro" id="IPR001437">
    <property type="entry name" value="Tscrpt_elong_fac_GreA/B_C"/>
</dbReference>
<protein>
    <recommendedName>
        <fullName evidence="2 8">Transcription elongation factor GreA</fullName>
    </recommendedName>
    <alternativeName>
        <fullName evidence="7 8">Transcript cleavage factor GreA</fullName>
    </alternativeName>
</protein>
<dbReference type="InterPro" id="IPR022691">
    <property type="entry name" value="Tscrpt_elong_fac_GreA/B_N"/>
</dbReference>
<organism evidence="12 13">
    <name type="scientific">Candidatus Roizmanbacteria bacterium GW2011_GWA2_32_13</name>
    <dbReference type="NCBI Taxonomy" id="1618475"/>
    <lineage>
        <taxon>Bacteria</taxon>
        <taxon>Candidatus Roizmaniibacteriota</taxon>
    </lineage>
</organism>
<feature type="domain" description="Transcription elongation factor GreA/GreB N-terminal" evidence="11">
    <location>
        <begin position="25"/>
        <end position="94"/>
    </location>
</feature>
<evidence type="ECO:0000256" key="8">
    <source>
        <dbReference type="HAMAP-Rule" id="MF_00105"/>
    </source>
</evidence>
<dbReference type="Pfam" id="PF01272">
    <property type="entry name" value="GreA_GreB"/>
    <property type="match status" value="1"/>
</dbReference>
<dbReference type="InterPro" id="IPR023459">
    <property type="entry name" value="Tscrpt_elong_fac_GreA/B_fam"/>
</dbReference>
<dbReference type="InterPro" id="IPR036805">
    <property type="entry name" value="Tscrpt_elong_fac_GreA/B_N_sf"/>
</dbReference>
<keyword evidence="12" id="KW-0251">Elongation factor</keyword>
<dbReference type="GO" id="GO:0003677">
    <property type="term" value="F:DNA binding"/>
    <property type="evidence" value="ECO:0007669"/>
    <property type="project" value="UniProtKB-UniRule"/>
</dbReference>
<keyword evidence="12" id="KW-0648">Protein biosynthesis</keyword>
<evidence type="ECO:0000259" key="10">
    <source>
        <dbReference type="Pfam" id="PF01272"/>
    </source>
</evidence>
<dbReference type="NCBIfam" id="TIGR01462">
    <property type="entry name" value="greA"/>
    <property type="match status" value="1"/>
</dbReference>